<keyword evidence="3" id="KW-0723">Serine/threonine-protein kinase</keyword>
<dbReference type="RefSeq" id="XP_073117501.1">
    <property type="nucleotide sequence ID" value="XM_073261400.1"/>
</dbReference>
<evidence type="ECO:0000256" key="10">
    <source>
        <dbReference type="PROSITE-ProRule" id="PRU10141"/>
    </source>
</evidence>
<comment type="similarity">
    <text evidence="1">Belongs to the protein kinase superfamily. STE Ser/Thr protein kinase family. MAP kinase kinase kinase subfamily.</text>
</comment>
<evidence type="ECO:0000256" key="4">
    <source>
        <dbReference type="ARBA" id="ARBA00022679"/>
    </source>
</evidence>
<dbReference type="Pfam" id="PF00069">
    <property type="entry name" value="Pkinase"/>
    <property type="match status" value="1"/>
</dbReference>
<feature type="region of interest" description="Disordered" evidence="11">
    <location>
        <begin position="132"/>
        <end position="208"/>
    </location>
</feature>
<evidence type="ECO:0000256" key="3">
    <source>
        <dbReference type="ARBA" id="ARBA00022527"/>
    </source>
</evidence>
<gene>
    <name evidence="14" type="primary">LOC105048718</name>
</gene>
<dbReference type="SUPFAM" id="SSF56112">
    <property type="entry name" value="Protein kinase-like (PK-like)"/>
    <property type="match status" value="1"/>
</dbReference>
<dbReference type="GO" id="GO:0004709">
    <property type="term" value="F:MAP kinase kinase kinase activity"/>
    <property type="evidence" value="ECO:0007669"/>
    <property type="project" value="UniProtKB-EC"/>
</dbReference>
<feature type="region of interest" description="Disordered" evidence="11">
    <location>
        <begin position="261"/>
        <end position="294"/>
    </location>
</feature>
<dbReference type="PANTHER" id="PTHR48016">
    <property type="entry name" value="MAP KINASE KINASE KINASE SSK2-RELATED-RELATED"/>
    <property type="match status" value="1"/>
</dbReference>
<evidence type="ECO:0000256" key="11">
    <source>
        <dbReference type="SAM" id="MobiDB-lite"/>
    </source>
</evidence>
<evidence type="ECO:0000256" key="7">
    <source>
        <dbReference type="ARBA" id="ARBA00022840"/>
    </source>
</evidence>
<reference evidence="14" key="1">
    <citation type="submission" date="2025-08" db="UniProtKB">
        <authorList>
            <consortium name="RefSeq"/>
        </authorList>
    </citation>
    <scope>IDENTIFICATION</scope>
</reference>
<dbReference type="InterPro" id="IPR011009">
    <property type="entry name" value="Kinase-like_dom_sf"/>
</dbReference>
<dbReference type="SMART" id="SM00220">
    <property type="entry name" value="S_TKc"/>
    <property type="match status" value="1"/>
</dbReference>
<dbReference type="PANTHER" id="PTHR48016:SF29">
    <property type="entry name" value="MITOGEN-ACTIVATED PROTEIN KINASE KINASE KINASE 1-RELATED"/>
    <property type="match status" value="1"/>
</dbReference>
<evidence type="ECO:0000256" key="6">
    <source>
        <dbReference type="ARBA" id="ARBA00022777"/>
    </source>
</evidence>
<dbReference type="PROSITE" id="PS00108">
    <property type="entry name" value="PROTEIN_KINASE_ST"/>
    <property type="match status" value="1"/>
</dbReference>
<dbReference type="GO" id="GO:0005524">
    <property type="term" value="F:ATP binding"/>
    <property type="evidence" value="ECO:0007669"/>
    <property type="project" value="UniProtKB-UniRule"/>
</dbReference>
<dbReference type="InterPro" id="IPR008271">
    <property type="entry name" value="Ser/Thr_kinase_AS"/>
</dbReference>
<dbReference type="FunFam" id="3.30.200.20:FF:000713">
    <property type="entry name" value="Mitogen-activated protein kinase 1, putative, expressed"/>
    <property type="match status" value="1"/>
</dbReference>
<dbReference type="GO" id="GO:0005737">
    <property type="term" value="C:cytoplasm"/>
    <property type="evidence" value="ECO:0007669"/>
    <property type="project" value="TreeGrafter"/>
</dbReference>
<dbReference type="AlphaFoldDB" id="A0A6J0PL55"/>
<feature type="region of interest" description="Disordered" evidence="11">
    <location>
        <begin position="1"/>
        <end position="46"/>
    </location>
</feature>
<evidence type="ECO:0000256" key="5">
    <source>
        <dbReference type="ARBA" id="ARBA00022741"/>
    </source>
</evidence>
<evidence type="ECO:0000256" key="9">
    <source>
        <dbReference type="ARBA" id="ARBA00048329"/>
    </source>
</evidence>
<dbReference type="InterPro" id="IPR050538">
    <property type="entry name" value="MAP_kinase_kinase_kinase"/>
</dbReference>
<evidence type="ECO:0000313" key="14">
    <source>
        <dbReference type="RefSeq" id="XP_019707378.1"/>
    </source>
</evidence>
<keyword evidence="5 10" id="KW-0547">Nucleotide-binding</keyword>
<evidence type="ECO:0000256" key="8">
    <source>
        <dbReference type="ARBA" id="ARBA00047559"/>
    </source>
</evidence>
<evidence type="ECO:0000259" key="12">
    <source>
        <dbReference type="PROSITE" id="PS50011"/>
    </source>
</evidence>
<dbReference type="RefSeq" id="XP_019707378.1">
    <property type="nucleotide sequence ID" value="XM_019851819.2"/>
</dbReference>
<organism evidence="13 14">
    <name type="scientific">Elaeis guineensis var. tenera</name>
    <name type="common">Oil palm</name>
    <dbReference type="NCBI Taxonomy" id="51953"/>
    <lineage>
        <taxon>Eukaryota</taxon>
        <taxon>Viridiplantae</taxon>
        <taxon>Streptophyta</taxon>
        <taxon>Embryophyta</taxon>
        <taxon>Tracheophyta</taxon>
        <taxon>Spermatophyta</taxon>
        <taxon>Magnoliopsida</taxon>
        <taxon>Liliopsida</taxon>
        <taxon>Arecaceae</taxon>
        <taxon>Arecoideae</taxon>
        <taxon>Cocoseae</taxon>
        <taxon>Elaeidinae</taxon>
        <taxon>Elaeis</taxon>
    </lineage>
</organism>
<comment type="catalytic activity">
    <reaction evidence="9">
        <text>L-seryl-[protein] + ATP = O-phospho-L-seryl-[protein] + ADP + H(+)</text>
        <dbReference type="Rhea" id="RHEA:17989"/>
        <dbReference type="Rhea" id="RHEA-COMP:9863"/>
        <dbReference type="Rhea" id="RHEA-COMP:11604"/>
        <dbReference type="ChEBI" id="CHEBI:15378"/>
        <dbReference type="ChEBI" id="CHEBI:29999"/>
        <dbReference type="ChEBI" id="CHEBI:30616"/>
        <dbReference type="ChEBI" id="CHEBI:83421"/>
        <dbReference type="ChEBI" id="CHEBI:456216"/>
        <dbReference type="EC" id="2.7.11.25"/>
    </reaction>
</comment>
<protein>
    <recommendedName>
        <fullName evidence="2">mitogen-activated protein kinase kinase kinase</fullName>
        <ecNumber evidence="2">2.7.11.25</ecNumber>
    </recommendedName>
</protein>
<feature type="compositionally biased region" description="Basic and acidic residues" evidence="11">
    <location>
        <begin position="8"/>
        <end position="20"/>
    </location>
</feature>
<keyword evidence="4" id="KW-0808">Transferase</keyword>
<dbReference type="InterPro" id="IPR000719">
    <property type="entry name" value="Prot_kinase_dom"/>
</dbReference>
<dbReference type="GeneID" id="105048718"/>
<dbReference type="FunCoup" id="A0A6J0PL55">
    <property type="interactions" value="713"/>
</dbReference>
<evidence type="ECO:0000313" key="13">
    <source>
        <dbReference type="Proteomes" id="UP000504607"/>
    </source>
</evidence>
<evidence type="ECO:0000256" key="1">
    <source>
        <dbReference type="ARBA" id="ARBA00006529"/>
    </source>
</evidence>
<feature type="compositionally biased region" description="Basic and acidic residues" evidence="11">
    <location>
        <begin position="183"/>
        <end position="194"/>
    </location>
</feature>
<feature type="compositionally biased region" description="Polar residues" evidence="11">
    <location>
        <begin position="150"/>
        <end position="163"/>
    </location>
</feature>
<dbReference type="Proteomes" id="UP000504607">
    <property type="component" value="Chromosome 7"/>
</dbReference>
<keyword evidence="13" id="KW-1185">Reference proteome</keyword>
<comment type="catalytic activity">
    <reaction evidence="8">
        <text>L-threonyl-[protein] + ATP = O-phospho-L-threonyl-[protein] + ADP + H(+)</text>
        <dbReference type="Rhea" id="RHEA:46608"/>
        <dbReference type="Rhea" id="RHEA-COMP:11060"/>
        <dbReference type="Rhea" id="RHEA-COMP:11605"/>
        <dbReference type="ChEBI" id="CHEBI:15378"/>
        <dbReference type="ChEBI" id="CHEBI:30013"/>
        <dbReference type="ChEBI" id="CHEBI:30616"/>
        <dbReference type="ChEBI" id="CHEBI:61977"/>
        <dbReference type="ChEBI" id="CHEBI:456216"/>
        <dbReference type="EC" id="2.7.11.25"/>
    </reaction>
</comment>
<dbReference type="PROSITE" id="PS00107">
    <property type="entry name" value="PROTEIN_KINASE_ATP"/>
    <property type="match status" value="1"/>
</dbReference>
<accession>A0A6J0PL55</accession>
<dbReference type="Gene3D" id="1.10.510.10">
    <property type="entry name" value="Transferase(Phosphotransferase) domain 1"/>
    <property type="match status" value="1"/>
</dbReference>
<evidence type="ECO:0000256" key="2">
    <source>
        <dbReference type="ARBA" id="ARBA00012406"/>
    </source>
</evidence>
<name>A0A6J0PL55_ELAGV</name>
<keyword evidence="7 10" id="KW-0067">ATP-binding</keyword>
<dbReference type="GO" id="GO:1902065">
    <property type="term" value="P:response to L-glutamate"/>
    <property type="evidence" value="ECO:0007669"/>
    <property type="project" value="UniProtKB-ARBA"/>
</dbReference>
<feature type="binding site" evidence="10">
    <location>
        <position position="374"/>
    </location>
    <ligand>
        <name>ATP</name>
        <dbReference type="ChEBI" id="CHEBI:30616"/>
    </ligand>
</feature>
<dbReference type="PROSITE" id="PS50011">
    <property type="entry name" value="PROTEIN_KINASE_DOM"/>
    <property type="match status" value="1"/>
</dbReference>
<keyword evidence="6 14" id="KW-0418">Kinase</keyword>
<dbReference type="InParanoid" id="A0A6J0PL55"/>
<feature type="compositionally biased region" description="Basic and acidic residues" evidence="11">
    <location>
        <begin position="32"/>
        <end position="44"/>
    </location>
</feature>
<sequence>MFFRSHKRDAFRSERGEMEQLRQLQGKGRGTRRLERRNAEKNIDYDASSSVVGGGVSWSSTSSDESPRIRITRSLDLPPSSLLDQKSFRIGGSVEGEVDLLCRSLGLTGPEDFAIPVAAWEARKVRSSSDLLPRSRLYPDSPRPQDPTFAPNSTPAGPSSLSAEKSVGRQVVQVKVPSQPDKPVAESKVLDGESPKNSTPFPVVKGGDGGIRGVRPPALAPPPAILILPPPPGRPLAPPPSISIPAIDKVGSTWDILRSFAPDEENNDLGAEGGRRKSFNSEEDEEEEAPAGGEVAVVELTLGETSESFTGTSSYSTIDDDTSSTTTETMFIVSPNGKFMRRIRTWMRGGLLGSGSFGMVYEAISDEGVFFAVKEVSLLDHGSNAQQCILQLEQEIVLLSQFEHENIVQYYGTDKEDSKLFIFLELVTQGSLASLYQKYRLVDCQVSAFTRQILNGLKYLHDRNVVHRDIKCANILVHVNGSVKLADFGLAKEITKFDMLKSCKGSVYWMAPEVVDPRKTYGPAADIWSLGCTVLEMLTQQLPYPNLEWTQALFRIGRGEPPLIPNSLSRDARDFISQCVKVSPDERPSAAQLLEHPFVMRRLASSLGSGSSTHGND</sequence>
<dbReference type="FunFam" id="1.10.510.10:FF:000359">
    <property type="entry name" value="Mitogen-activated protein kinase 1, putative, expressed"/>
    <property type="match status" value="1"/>
</dbReference>
<dbReference type="OrthoDB" id="266718at2759"/>
<proteinExistence type="inferred from homology"/>
<dbReference type="EC" id="2.7.11.25" evidence="2"/>
<feature type="domain" description="Protein kinase" evidence="12">
    <location>
        <begin position="346"/>
        <end position="599"/>
    </location>
</feature>
<dbReference type="InterPro" id="IPR017441">
    <property type="entry name" value="Protein_kinase_ATP_BS"/>
</dbReference>